<dbReference type="Gene3D" id="3.30.40.10">
    <property type="entry name" value="Zinc/RING finger domain, C3HC4 (zinc finger)"/>
    <property type="match status" value="1"/>
</dbReference>
<evidence type="ECO:0000313" key="9">
    <source>
        <dbReference type="EMBL" id="KAL3823194.1"/>
    </source>
</evidence>
<keyword evidence="4 6" id="KW-0863">Zinc-finger</keyword>
<evidence type="ECO:0000256" key="3">
    <source>
        <dbReference type="ARBA" id="ARBA00022723"/>
    </source>
</evidence>
<feature type="region of interest" description="Disordered" evidence="7">
    <location>
        <begin position="531"/>
        <end position="553"/>
    </location>
</feature>
<evidence type="ECO:0000256" key="1">
    <source>
        <dbReference type="ARBA" id="ARBA00004496"/>
    </source>
</evidence>
<protein>
    <recommendedName>
        <fullName evidence="8">RING-type domain-containing protein</fullName>
    </recommendedName>
</protein>
<feature type="region of interest" description="Disordered" evidence="7">
    <location>
        <begin position="720"/>
        <end position="747"/>
    </location>
</feature>
<dbReference type="InterPro" id="IPR001841">
    <property type="entry name" value="Znf_RING"/>
</dbReference>
<comment type="subcellular location">
    <subcellularLocation>
        <location evidence="1">Cytoplasm</location>
    </subcellularLocation>
</comment>
<dbReference type="PANTHER" id="PTHR12983:SF9">
    <property type="entry name" value="E3 UBIQUITIN-PROTEIN LIGASE RNF10"/>
    <property type="match status" value="1"/>
</dbReference>
<evidence type="ECO:0000313" key="10">
    <source>
        <dbReference type="Proteomes" id="UP001530377"/>
    </source>
</evidence>
<evidence type="ECO:0000256" key="7">
    <source>
        <dbReference type="SAM" id="MobiDB-lite"/>
    </source>
</evidence>
<evidence type="ECO:0000256" key="5">
    <source>
        <dbReference type="ARBA" id="ARBA00022833"/>
    </source>
</evidence>
<comment type="caution">
    <text evidence="9">The sequence shown here is derived from an EMBL/GenBank/DDBJ whole genome shotgun (WGS) entry which is preliminary data.</text>
</comment>
<evidence type="ECO:0000256" key="6">
    <source>
        <dbReference type="PROSITE-ProRule" id="PRU00175"/>
    </source>
</evidence>
<dbReference type="PROSITE" id="PS50089">
    <property type="entry name" value="ZF_RING_2"/>
    <property type="match status" value="1"/>
</dbReference>
<dbReference type="GO" id="GO:0008270">
    <property type="term" value="F:zinc ion binding"/>
    <property type="evidence" value="ECO:0007669"/>
    <property type="project" value="UniProtKB-KW"/>
</dbReference>
<proteinExistence type="predicted"/>
<accession>A0ABD3SF59</accession>
<reference evidence="9 10" key="1">
    <citation type="submission" date="2024-10" db="EMBL/GenBank/DDBJ databases">
        <title>Updated reference genomes for cyclostephanoid diatoms.</title>
        <authorList>
            <person name="Roberts W.R."/>
            <person name="Alverson A.J."/>
        </authorList>
    </citation>
    <scope>NUCLEOTIDE SEQUENCE [LARGE SCALE GENOMIC DNA]</scope>
    <source>
        <strain evidence="9 10">AJA228-03</strain>
    </source>
</reference>
<dbReference type="PANTHER" id="PTHR12983">
    <property type="entry name" value="RING FINGER 10 FAMILY MEMBER"/>
    <property type="match status" value="1"/>
</dbReference>
<feature type="compositionally biased region" description="Low complexity" evidence="7">
    <location>
        <begin position="725"/>
        <end position="740"/>
    </location>
</feature>
<keyword evidence="10" id="KW-1185">Reference proteome</keyword>
<organism evidence="9 10">
    <name type="scientific">Cyclostephanos tholiformis</name>
    <dbReference type="NCBI Taxonomy" id="382380"/>
    <lineage>
        <taxon>Eukaryota</taxon>
        <taxon>Sar</taxon>
        <taxon>Stramenopiles</taxon>
        <taxon>Ochrophyta</taxon>
        <taxon>Bacillariophyta</taxon>
        <taxon>Coscinodiscophyceae</taxon>
        <taxon>Thalassiosirophycidae</taxon>
        <taxon>Stephanodiscales</taxon>
        <taxon>Stephanodiscaceae</taxon>
        <taxon>Cyclostephanos</taxon>
    </lineage>
</organism>
<dbReference type="InterPro" id="IPR013083">
    <property type="entry name" value="Znf_RING/FYVE/PHD"/>
</dbReference>
<gene>
    <name evidence="9" type="ORF">ACHAXA_003473</name>
</gene>
<dbReference type="InterPro" id="IPR018957">
    <property type="entry name" value="Znf_C3HC4_RING-type"/>
</dbReference>
<dbReference type="Proteomes" id="UP001530377">
    <property type="component" value="Unassembled WGS sequence"/>
</dbReference>
<dbReference type="AlphaFoldDB" id="A0ABD3SF59"/>
<dbReference type="EMBL" id="JALLPB020000043">
    <property type="protein sequence ID" value="KAL3823194.1"/>
    <property type="molecule type" value="Genomic_DNA"/>
</dbReference>
<dbReference type="SUPFAM" id="SSF57850">
    <property type="entry name" value="RING/U-box"/>
    <property type="match status" value="1"/>
</dbReference>
<evidence type="ECO:0000259" key="8">
    <source>
        <dbReference type="PROSITE" id="PS50089"/>
    </source>
</evidence>
<dbReference type="PROSITE" id="PS00518">
    <property type="entry name" value="ZF_RING_1"/>
    <property type="match status" value="1"/>
</dbReference>
<dbReference type="Pfam" id="PF00097">
    <property type="entry name" value="zf-C3HC4"/>
    <property type="match status" value="1"/>
</dbReference>
<feature type="compositionally biased region" description="Gly residues" evidence="7">
    <location>
        <begin position="12"/>
        <end position="32"/>
    </location>
</feature>
<sequence>MSEKEILSAAVPGGGRGGRGGRGIRWGGGSRGGARSTSAQGGRGDAKSPGGGHSSGNHGRHPRQQLKPPQQRYEQTRHNRGGKGTGRPRSSSLNEKNDCPPTKSGPYTHLFCSERHTFALSRVLYTRNSDQFLIPTHHRDGRNRDRLASIDQLELWWESVKMVKCHVPFNESMDASSTESNRLSFLERCPICLDEDMVSPFIAPCSHIFCLPCALGYLNSVAKDLNAESERIRKNKPYVKGCVGVVGSTSAMTNSATVTTVRARCPMCSSGSSMELRTGDAMITYKDLRPVVFIPVLSATAGTRMKFVKLHRVKTCPAPYLPLEGRHVRGGYASPTSSLVLDEHLVALPDGDDESDECVYSRQHFVGLREYDTALQRCLEDLKSYRDCSIYSKMDPREALNIAMAIEAVQAAQRRWNGSVDDGGFRGMELEAKSAAVVRKQLTMRLLAKAADEKDDATTNKGAANSGAKCRKNSPLLQPGSFLQNHATSMSSQEESDEYLYYQSYDGQPCYLSCFDLACLRNEFSTGMQFDNASQDEESPQSHLHPESPSLLPLPDELTATVVDVEQLTITTALIKRKPFLSHLPLYSSIKFVEVDWYSGGDRGNQPLLSHRTLTKFQEELQRRRSERQLAHKREQIADKFARAKQEREEQRQKELLRSNFSAEGSCRQTIDPDDDFFRVPATSDQSDEGTRWNRFNEVCATGGVWPELAVEVSPRPVASVSHCPATVPSSSPPRTTNSTWGRRSHSTLPKVVVSSFPSLAESSLSIHEQKSKGSR</sequence>
<dbReference type="SMART" id="SM00184">
    <property type="entry name" value="RING"/>
    <property type="match status" value="1"/>
</dbReference>
<keyword evidence="2" id="KW-0963">Cytoplasm</keyword>
<dbReference type="GO" id="GO:0005737">
    <property type="term" value="C:cytoplasm"/>
    <property type="evidence" value="ECO:0007669"/>
    <property type="project" value="UniProtKB-SubCell"/>
</dbReference>
<feature type="region of interest" description="Disordered" evidence="7">
    <location>
        <begin position="451"/>
        <end position="476"/>
    </location>
</feature>
<keyword evidence="5" id="KW-0862">Zinc</keyword>
<dbReference type="InterPro" id="IPR017907">
    <property type="entry name" value="Znf_RING_CS"/>
</dbReference>
<evidence type="ECO:0000256" key="4">
    <source>
        <dbReference type="ARBA" id="ARBA00022771"/>
    </source>
</evidence>
<feature type="domain" description="RING-type" evidence="8">
    <location>
        <begin position="189"/>
        <end position="269"/>
    </location>
</feature>
<dbReference type="InterPro" id="IPR039739">
    <property type="entry name" value="MAG2/RNF10"/>
</dbReference>
<feature type="compositionally biased region" description="Low complexity" evidence="7">
    <location>
        <begin position="541"/>
        <end position="553"/>
    </location>
</feature>
<evidence type="ECO:0000256" key="2">
    <source>
        <dbReference type="ARBA" id="ARBA00022490"/>
    </source>
</evidence>
<name>A0ABD3SF59_9STRA</name>
<feature type="region of interest" description="Disordered" evidence="7">
    <location>
        <begin position="1"/>
        <end position="101"/>
    </location>
</feature>
<keyword evidence="3" id="KW-0479">Metal-binding</keyword>